<evidence type="ECO:0000256" key="6">
    <source>
        <dbReference type="SAM" id="Phobius"/>
    </source>
</evidence>
<dbReference type="Gene3D" id="3.40.50.720">
    <property type="entry name" value="NAD(P)-binding Rossmann-like Domain"/>
    <property type="match status" value="1"/>
</dbReference>
<dbReference type="PROSITE" id="PS00061">
    <property type="entry name" value="ADH_SHORT"/>
    <property type="match status" value="1"/>
</dbReference>
<reference evidence="8" key="1">
    <citation type="submission" date="2025-08" db="UniProtKB">
        <authorList>
            <consortium name="RefSeq"/>
        </authorList>
    </citation>
    <scope>IDENTIFICATION</scope>
</reference>
<dbReference type="SUPFAM" id="SSF51735">
    <property type="entry name" value="NAD(P)-binding Rossmann-fold domains"/>
    <property type="match status" value="1"/>
</dbReference>
<dbReference type="FunFam" id="3.40.50.720:FF:000137">
    <property type="entry name" value="Hydroxysteroid (17-beta) dehydrogenase 3"/>
    <property type="match status" value="1"/>
</dbReference>
<dbReference type="GeneID" id="120259960"/>
<keyword evidence="7" id="KW-1185">Reference proteome</keyword>
<dbReference type="PIRSF" id="PIRSF000126">
    <property type="entry name" value="11-beta-HSD1"/>
    <property type="match status" value="1"/>
</dbReference>
<keyword evidence="6" id="KW-1133">Transmembrane helix</keyword>
<evidence type="ECO:0000256" key="1">
    <source>
        <dbReference type="ARBA" id="ARBA00004240"/>
    </source>
</evidence>
<dbReference type="Proteomes" id="UP001515500">
    <property type="component" value="Chromosome 5"/>
</dbReference>
<dbReference type="AlphaFoldDB" id="A0AB40B9K8"/>
<organism evidence="7 8">
    <name type="scientific">Dioscorea cayennensis subsp. rotundata</name>
    <name type="common">White Guinea yam</name>
    <name type="synonym">Dioscorea rotundata</name>
    <dbReference type="NCBI Taxonomy" id="55577"/>
    <lineage>
        <taxon>Eukaryota</taxon>
        <taxon>Viridiplantae</taxon>
        <taxon>Streptophyta</taxon>
        <taxon>Embryophyta</taxon>
        <taxon>Tracheophyta</taxon>
        <taxon>Spermatophyta</taxon>
        <taxon>Magnoliopsida</taxon>
        <taxon>Liliopsida</taxon>
        <taxon>Dioscoreales</taxon>
        <taxon>Dioscoreaceae</taxon>
        <taxon>Dioscorea</taxon>
    </lineage>
</organism>
<comment type="subcellular location">
    <subcellularLocation>
        <location evidence="1">Endoplasmic reticulum</location>
    </subcellularLocation>
</comment>
<proteinExistence type="inferred from homology"/>
<dbReference type="PRINTS" id="PR00080">
    <property type="entry name" value="SDRFAMILY"/>
</dbReference>
<dbReference type="GO" id="GO:0005783">
    <property type="term" value="C:endoplasmic reticulum"/>
    <property type="evidence" value="ECO:0007669"/>
    <property type="project" value="UniProtKB-SubCell"/>
</dbReference>
<dbReference type="PANTHER" id="PTHR43899:SF13">
    <property type="entry name" value="RH59310P"/>
    <property type="match status" value="1"/>
</dbReference>
<dbReference type="RefSeq" id="XP_039123346.1">
    <property type="nucleotide sequence ID" value="XM_039267412.1"/>
</dbReference>
<evidence type="ECO:0000256" key="4">
    <source>
        <dbReference type="ARBA" id="ARBA00023002"/>
    </source>
</evidence>
<name>A0AB40B9K8_DIOCR</name>
<evidence type="ECO:0000256" key="2">
    <source>
        <dbReference type="ARBA" id="ARBA00006484"/>
    </source>
</evidence>
<protein>
    <submittedName>
        <fullName evidence="8">LOW QUALITY PROTEIN: very-long-chain 3-oxoacyl-CoA reductase 1-like</fullName>
    </submittedName>
</protein>
<evidence type="ECO:0000256" key="5">
    <source>
        <dbReference type="RuleBase" id="RU000363"/>
    </source>
</evidence>
<accession>A0AB40B9K8</accession>
<sequence length="334" mass="37614">MDLSSHLQLLKAQPLWLLLLSFFGLFYILKLSFSFILWFYLIFLRPAKNLRRYGSWAIVTGCTEGISKSFSFQLARKRPNLVLVARNPDKLAAVSNEILAKYRKVQIKTMIIDFSGDLDDGIKRLLKTIDGLDVGILVNNAGISYPYAKYFHEVDEELVKSLIKVNVEAVTRVTHALLPGMLEKKCGAIVNIGSGAATVLPSEPLYAVYAGTKAYIDEFSKSLHVEYKNKGIDVQCQLPLYVATRMASIKRASFFAPSSDTYARSSVAWIGLGSSCTPYWPHSVQWCFVAMLPESVVNKWRLGFCLNIRKEVCSRSQTKKSPLIYIVQDIYLVQ</sequence>
<dbReference type="Pfam" id="PF00106">
    <property type="entry name" value="adh_short"/>
    <property type="match status" value="1"/>
</dbReference>
<gene>
    <name evidence="8" type="primary">LOC120259960</name>
</gene>
<evidence type="ECO:0000313" key="8">
    <source>
        <dbReference type="RefSeq" id="XP_039123346.1"/>
    </source>
</evidence>
<dbReference type="InterPro" id="IPR051019">
    <property type="entry name" value="VLCFA-Steroid_DH"/>
</dbReference>
<keyword evidence="6" id="KW-0472">Membrane</keyword>
<keyword evidence="4" id="KW-0560">Oxidoreductase</keyword>
<dbReference type="CDD" id="cd05356">
    <property type="entry name" value="17beta-HSD1_like_SDR_c"/>
    <property type="match status" value="1"/>
</dbReference>
<feature type="transmembrane region" description="Helical" evidence="6">
    <location>
        <begin position="15"/>
        <end position="43"/>
    </location>
</feature>
<keyword evidence="3" id="KW-0521">NADP</keyword>
<dbReference type="PRINTS" id="PR00081">
    <property type="entry name" value="GDHRDH"/>
</dbReference>
<dbReference type="InterPro" id="IPR036291">
    <property type="entry name" value="NAD(P)-bd_dom_sf"/>
</dbReference>
<evidence type="ECO:0000313" key="7">
    <source>
        <dbReference type="Proteomes" id="UP001515500"/>
    </source>
</evidence>
<comment type="similarity">
    <text evidence="2 5">Belongs to the short-chain dehydrogenases/reductases (SDR) family.</text>
</comment>
<dbReference type="InterPro" id="IPR002347">
    <property type="entry name" value="SDR_fam"/>
</dbReference>
<dbReference type="InterPro" id="IPR020904">
    <property type="entry name" value="Sc_DH/Rdtase_CS"/>
</dbReference>
<dbReference type="PANTHER" id="PTHR43899">
    <property type="entry name" value="RH59310P"/>
    <property type="match status" value="1"/>
</dbReference>
<evidence type="ECO:0000256" key="3">
    <source>
        <dbReference type="ARBA" id="ARBA00022857"/>
    </source>
</evidence>
<keyword evidence="6" id="KW-0812">Transmembrane</keyword>
<dbReference type="GO" id="GO:0045703">
    <property type="term" value="F:ketoreductase activity"/>
    <property type="evidence" value="ECO:0007669"/>
    <property type="project" value="TreeGrafter"/>
</dbReference>